<evidence type="ECO:0000313" key="1">
    <source>
        <dbReference type="EMBL" id="KAK3770865.1"/>
    </source>
</evidence>
<comment type="caution">
    <text evidence="1">The sequence shown here is derived from an EMBL/GenBank/DDBJ whole genome shotgun (WGS) entry which is preliminary data.</text>
</comment>
<keyword evidence="2" id="KW-1185">Reference proteome</keyword>
<proteinExistence type="predicted"/>
<dbReference type="Proteomes" id="UP001283361">
    <property type="component" value="Unassembled WGS sequence"/>
</dbReference>
<name>A0AAE1DIC5_9GAST</name>
<gene>
    <name evidence="1" type="ORF">RRG08_036465</name>
</gene>
<reference evidence="1" key="1">
    <citation type="journal article" date="2023" name="G3 (Bethesda)">
        <title>A reference genome for the long-term kleptoplast-retaining sea slug Elysia crispata morphotype clarki.</title>
        <authorList>
            <person name="Eastman K.E."/>
            <person name="Pendleton A.L."/>
            <person name="Shaikh M.A."/>
            <person name="Suttiyut T."/>
            <person name="Ogas R."/>
            <person name="Tomko P."/>
            <person name="Gavelis G."/>
            <person name="Widhalm J.R."/>
            <person name="Wisecaver J.H."/>
        </authorList>
    </citation>
    <scope>NUCLEOTIDE SEQUENCE</scope>
    <source>
        <strain evidence="1">ECLA1</strain>
    </source>
</reference>
<accession>A0AAE1DIC5</accession>
<dbReference type="AlphaFoldDB" id="A0AAE1DIC5"/>
<dbReference type="EMBL" id="JAWDGP010003786">
    <property type="protein sequence ID" value="KAK3770865.1"/>
    <property type="molecule type" value="Genomic_DNA"/>
</dbReference>
<protein>
    <submittedName>
        <fullName evidence="1">Uncharacterized protein</fullName>
    </submittedName>
</protein>
<organism evidence="1 2">
    <name type="scientific">Elysia crispata</name>
    <name type="common">lettuce slug</name>
    <dbReference type="NCBI Taxonomy" id="231223"/>
    <lineage>
        <taxon>Eukaryota</taxon>
        <taxon>Metazoa</taxon>
        <taxon>Spiralia</taxon>
        <taxon>Lophotrochozoa</taxon>
        <taxon>Mollusca</taxon>
        <taxon>Gastropoda</taxon>
        <taxon>Heterobranchia</taxon>
        <taxon>Euthyneura</taxon>
        <taxon>Panpulmonata</taxon>
        <taxon>Sacoglossa</taxon>
        <taxon>Placobranchoidea</taxon>
        <taxon>Plakobranchidae</taxon>
        <taxon>Elysia</taxon>
    </lineage>
</organism>
<evidence type="ECO:0000313" key="2">
    <source>
        <dbReference type="Proteomes" id="UP001283361"/>
    </source>
</evidence>
<sequence length="81" mass="8836">MNAVPAPVPPSSQLSISNYSDLMSSYQQERQTSSLMSEVTSYSIMSSRWKASISSPARRVCRAHVDKSAGSNSNHSLIMGR</sequence>